<dbReference type="InterPro" id="IPR050678">
    <property type="entry name" value="DNA_Partitioning_ATPase"/>
</dbReference>
<gene>
    <name evidence="2" type="ORF">EHYA_09344</name>
</gene>
<dbReference type="CDD" id="cd02042">
    <property type="entry name" value="ParAB_family"/>
    <property type="match status" value="1"/>
</dbReference>
<comment type="caution">
    <text evidence="2">The sequence shown here is derived from an EMBL/GenBank/DDBJ whole genome shotgun (WGS) entry which is preliminary data.</text>
</comment>
<evidence type="ECO:0000313" key="2">
    <source>
        <dbReference type="EMBL" id="GCE01578.1"/>
    </source>
</evidence>
<reference evidence="2 3" key="1">
    <citation type="submission" date="2018-12" db="EMBL/GenBank/DDBJ databases">
        <title>Draft genome sequence of Embleya hyalina NBRC 13850T.</title>
        <authorList>
            <person name="Komaki H."/>
            <person name="Hosoyama A."/>
            <person name="Kimura A."/>
            <person name="Ichikawa N."/>
            <person name="Tamura T."/>
        </authorList>
    </citation>
    <scope>NUCLEOTIDE SEQUENCE [LARGE SCALE GENOMIC DNA]</scope>
    <source>
        <strain evidence="2 3">NBRC 13850</strain>
    </source>
</reference>
<dbReference type="PANTHER" id="PTHR13696:SF52">
    <property type="entry name" value="PARA FAMILY PROTEIN CT_582"/>
    <property type="match status" value="1"/>
</dbReference>
<sequence length="263" mass="28103">MATRVAMGNNKGGVGKTTVTVRVAEALAVLGKRVLVMDLDPQGNSSGRLGVVGDLGARTVSEAIKENRRGAVADSIWPCGWDAEYASRISVCPSTLDLEDRMSEAGVIGAYRRLAIALDGADDGYDFTLFDCPPSLFHLTQLALAAGPNAVAVTEPEYYSIEGALRFRAFVEAQGTNLSNPELHLIGVIVAGYDVRKPAHVGQLETLPETFGPLLWEPVIPVRTAIQDADESQLPLVAQKSEGGREARAWFGQLAERLIKATS</sequence>
<name>A0A401Z411_9ACTN</name>
<keyword evidence="3" id="KW-1185">Reference proteome</keyword>
<evidence type="ECO:0000313" key="3">
    <source>
        <dbReference type="Proteomes" id="UP000286931"/>
    </source>
</evidence>
<dbReference type="InterPro" id="IPR027417">
    <property type="entry name" value="P-loop_NTPase"/>
</dbReference>
<dbReference type="Pfam" id="PF13614">
    <property type="entry name" value="AAA_31"/>
    <property type="match status" value="1"/>
</dbReference>
<evidence type="ECO:0000259" key="1">
    <source>
        <dbReference type="Pfam" id="PF13614"/>
    </source>
</evidence>
<accession>A0A401Z411</accession>
<dbReference type="InterPro" id="IPR025669">
    <property type="entry name" value="AAA_dom"/>
</dbReference>
<feature type="domain" description="AAA" evidence="1">
    <location>
        <begin position="5"/>
        <end position="177"/>
    </location>
</feature>
<dbReference type="AlphaFoldDB" id="A0A401Z411"/>
<dbReference type="PANTHER" id="PTHR13696">
    <property type="entry name" value="P-LOOP CONTAINING NUCLEOSIDE TRIPHOSPHATE HYDROLASE"/>
    <property type="match status" value="1"/>
</dbReference>
<dbReference type="SUPFAM" id="SSF52540">
    <property type="entry name" value="P-loop containing nucleoside triphosphate hydrolases"/>
    <property type="match status" value="1"/>
</dbReference>
<dbReference type="Proteomes" id="UP000286931">
    <property type="component" value="Unassembled WGS sequence"/>
</dbReference>
<dbReference type="OrthoDB" id="4537985at2"/>
<dbReference type="EMBL" id="BIFH01000050">
    <property type="protein sequence ID" value="GCE01578.1"/>
    <property type="molecule type" value="Genomic_DNA"/>
</dbReference>
<protein>
    <submittedName>
        <fullName evidence="2">Chromosome partitioning ATPase</fullName>
    </submittedName>
</protein>
<dbReference type="Gene3D" id="3.40.50.300">
    <property type="entry name" value="P-loop containing nucleotide triphosphate hydrolases"/>
    <property type="match status" value="1"/>
</dbReference>
<organism evidence="2 3">
    <name type="scientific">Embleya hyalina</name>
    <dbReference type="NCBI Taxonomy" id="516124"/>
    <lineage>
        <taxon>Bacteria</taxon>
        <taxon>Bacillati</taxon>
        <taxon>Actinomycetota</taxon>
        <taxon>Actinomycetes</taxon>
        <taxon>Kitasatosporales</taxon>
        <taxon>Streptomycetaceae</taxon>
        <taxon>Embleya</taxon>
    </lineage>
</organism>
<proteinExistence type="predicted"/>